<dbReference type="InterPro" id="IPR009959">
    <property type="entry name" value="Cyclase_SnoaL-like"/>
</dbReference>
<dbReference type="EMBL" id="QJKB01000007">
    <property type="protein sequence ID" value="PXX41464.1"/>
    <property type="molecule type" value="Genomic_DNA"/>
</dbReference>
<proteinExistence type="predicted"/>
<reference evidence="1 2" key="1">
    <citation type="submission" date="2018-05" db="EMBL/GenBank/DDBJ databases">
        <title>Genomic Encyclopedia of Type Strains, Phase IV (KMG-IV): sequencing the most valuable type-strain genomes for metagenomic binning, comparative biology and taxonomic classification.</title>
        <authorList>
            <person name="Goeker M."/>
        </authorList>
    </citation>
    <scope>NUCLEOTIDE SEQUENCE [LARGE SCALE GENOMIC DNA]</scope>
    <source>
        <strain evidence="1 2">DSM 19792</strain>
    </source>
</reference>
<sequence length="139" mass="15404">MTATNPAEQNLQHQELVRRLYEDCFNTGKLELVPEIIATDFSSNRGEHGHAEFTANIAGLRKAFPDVHFVIEDIFGAMDRVAVRWSFNATHSAPFAGTAATGKAVTQQGNVIYQIKHNKIAQAWVQIDRLGLMQQLGAL</sequence>
<dbReference type="PANTHER" id="PTHR38436">
    <property type="entry name" value="POLYKETIDE CYCLASE SNOAL-LIKE DOMAIN"/>
    <property type="match status" value="1"/>
</dbReference>
<evidence type="ECO:0000313" key="2">
    <source>
        <dbReference type="Proteomes" id="UP000247792"/>
    </source>
</evidence>
<dbReference type="AlphaFoldDB" id="A0A318J240"/>
<dbReference type="Proteomes" id="UP000247792">
    <property type="component" value="Unassembled WGS sequence"/>
</dbReference>
<name>A0A318J240_9BURK</name>
<accession>A0A318J240</accession>
<keyword evidence="2" id="KW-1185">Reference proteome</keyword>
<dbReference type="SUPFAM" id="SSF54427">
    <property type="entry name" value="NTF2-like"/>
    <property type="match status" value="1"/>
</dbReference>
<dbReference type="PANTHER" id="PTHR38436:SF1">
    <property type="entry name" value="ESTER CYCLASE"/>
    <property type="match status" value="1"/>
</dbReference>
<gene>
    <name evidence="1" type="ORF">DFR42_107115</name>
</gene>
<dbReference type="GO" id="GO:0030638">
    <property type="term" value="P:polyketide metabolic process"/>
    <property type="evidence" value="ECO:0007669"/>
    <property type="project" value="InterPro"/>
</dbReference>
<dbReference type="InterPro" id="IPR032710">
    <property type="entry name" value="NTF2-like_dom_sf"/>
</dbReference>
<dbReference type="OrthoDB" id="9182871at2"/>
<dbReference type="Pfam" id="PF07366">
    <property type="entry name" value="SnoaL"/>
    <property type="match status" value="1"/>
</dbReference>
<dbReference type="RefSeq" id="WP_110256697.1">
    <property type="nucleotide sequence ID" value="NZ_QJKB01000007.1"/>
</dbReference>
<evidence type="ECO:0000313" key="1">
    <source>
        <dbReference type="EMBL" id="PXX41464.1"/>
    </source>
</evidence>
<comment type="caution">
    <text evidence="1">The sequence shown here is derived from an EMBL/GenBank/DDBJ whole genome shotgun (WGS) entry which is preliminary data.</text>
</comment>
<protein>
    <submittedName>
        <fullName evidence="1">Putative ester cyclase</fullName>
    </submittedName>
</protein>
<dbReference type="Gene3D" id="3.10.450.50">
    <property type="match status" value="1"/>
</dbReference>
<organism evidence="1 2">
    <name type="scientific">Undibacterium pigrum</name>
    <dbReference type="NCBI Taxonomy" id="401470"/>
    <lineage>
        <taxon>Bacteria</taxon>
        <taxon>Pseudomonadati</taxon>
        <taxon>Pseudomonadota</taxon>
        <taxon>Betaproteobacteria</taxon>
        <taxon>Burkholderiales</taxon>
        <taxon>Oxalobacteraceae</taxon>
        <taxon>Undibacterium</taxon>
    </lineage>
</organism>